<dbReference type="STRING" id="130081.M2W3W1"/>
<comment type="cofactor">
    <cofactor evidence="1">
        <name>thiamine diphosphate</name>
        <dbReference type="ChEBI" id="CHEBI:58937"/>
    </cofactor>
</comment>
<dbReference type="CDD" id="cd02016">
    <property type="entry name" value="TPP_E1_OGDC_like"/>
    <property type="match status" value="1"/>
</dbReference>
<protein>
    <recommendedName>
        <fullName evidence="7">2-oxoglutarate dehydrogenase, mitochondrial</fullName>
        <ecNumber evidence="3">1.2.4.2</ecNumber>
    </recommendedName>
    <alternativeName>
        <fullName evidence="8">2-oxoglutarate dehydrogenase complex component E1</fullName>
    </alternativeName>
</protein>
<dbReference type="NCBIfam" id="NF006914">
    <property type="entry name" value="PRK09404.1"/>
    <property type="match status" value="1"/>
</dbReference>
<dbReference type="Pfam" id="PF00676">
    <property type="entry name" value="E1_dh"/>
    <property type="match status" value="1"/>
</dbReference>
<dbReference type="Proteomes" id="UP000030680">
    <property type="component" value="Unassembled WGS sequence"/>
</dbReference>
<comment type="function">
    <text evidence="6">The 2-oxoglutarate dehydrogenase complex catalyzes the overall conversion of 2-oxoglutarate to succinyl-CoA and CO(2). It contains multiple copies of three enzymatic components: 2-oxoglutarate dehydrogenase (E1), dihydrolipoamide succinyltransferase (E2) and lipoamide dehydrogenase (E3).</text>
</comment>
<dbReference type="KEGG" id="gsl:Gasu_23210"/>
<keyword evidence="11" id="KW-1185">Reference proteome</keyword>
<dbReference type="GO" id="GO:0005739">
    <property type="term" value="C:mitochondrion"/>
    <property type="evidence" value="ECO:0007669"/>
    <property type="project" value="TreeGrafter"/>
</dbReference>
<organism evidence="10 11">
    <name type="scientific">Galdieria sulphuraria</name>
    <name type="common">Red alga</name>
    <dbReference type="NCBI Taxonomy" id="130081"/>
    <lineage>
        <taxon>Eukaryota</taxon>
        <taxon>Rhodophyta</taxon>
        <taxon>Bangiophyceae</taxon>
        <taxon>Galdieriales</taxon>
        <taxon>Galdieriaceae</taxon>
        <taxon>Galdieria</taxon>
    </lineage>
</organism>
<dbReference type="PIRSF" id="PIRSF000157">
    <property type="entry name" value="Oxoglu_dh_E1"/>
    <property type="match status" value="1"/>
</dbReference>
<dbReference type="NCBIfam" id="NF008907">
    <property type="entry name" value="PRK12270.1"/>
    <property type="match status" value="1"/>
</dbReference>
<feature type="domain" description="Transketolase-like pyrimidine-binding" evidence="9">
    <location>
        <begin position="691"/>
        <end position="902"/>
    </location>
</feature>
<name>M2W3W1_GALSU</name>
<dbReference type="Pfam" id="PF16870">
    <property type="entry name" value="OxoGdeHyase_C"/>
    <property type="match status" value="1"/>
</dbReference>
<evidence type="ECO:0000256" key="6">
    <source>
        <dbReference type="ARBA" id="ARBA00037426"/>
    </source>
</evidence>
<dbReference type="EC" id="1.2.4.2" evidence="3"/>
<dbReference type="InterPro" id="IPR001017">
    <property type="entry name" value="DH_E1"/>
</dbReference>
<dbReference type="GO" id="GO:0006099">
    <property type="term" value="P:tricarboxylic acid cycle"/>
    <property type="evidence" value="ECO:0007669"/>
    <property type="project" value="TreeGrafter"/>
</dbReference>
<evidence type="ECO:0000259" key="9">
    <source>
        <dbReference type="SMART" id="SM00861"/>
    </source>
</evidence>
<proteinExistence type="inferred from homology"/>
<evidence type="ECO:0000256" key="5">
    <source>
        <dbReference type="ARBA" id="ARBA00023052"/>
    </source>
</evidence>
<dbReference type="Gene3D" id="3.40.50.11610">
    <property type="entry name" value="Multifunctional 2-oxoglutarate metabolism enzyme, C-terminal domain"/>
    <property type="match status" value="1"/>
</dbReference>
<evidence type="ECO:0000256" key="7">
    <source>
        <dbReference type="ARBA" id="ARBA00040267"/>
    </source>
</evidence>
<dbReference type="SMART" id="SM00861">
    <property type="entry name" value="Transket_pyr"/>
    <property type="match status" value="1"/>
</dbReference>
<dbReference type="AlphaFoldDB" id="M2W3W1"/>
<evidence type="ECO:0000313" key="10">
    <source>
        <dbReference type="EMBL" id="EME30416.1"/>
    </source>
</evidence>
<dbReference type="InterPro" id="IPR032106">
    <property type="entry name" value="2-oxogl_dehyd_N"/>
</dbReference>
<dbReference type="GO" id="GO:0030976">
    <property type="term" value="F:thiamine pyrophosphate binding"/>
    <property type="evidence" value="ECO:0007669"/>
    <property type="project" value="InterPro"/>
</dbReference>
<evidence type="ECO:0000256" key="1">
    <source>
        <dbReference type="ARBA" id="ARBA00001964"/>
    </source>
</evidence>
<dbReference type="Pfam" id="PF16078">
    <property type="entry name" value="2-oxogl_dehyd_N"/>
    <property type="match status" value="1"/>
</dbReference>
<dbReference type="eggNOG" id="KOG0450">
    <property type="taxonomic scope" value="Eukaryota"/>
</dbReference>
<evidence type="ECO:0000313" key="11">
    <source>
        <dbReference type="Proteomes" id="UP000030680"/>
    </source>
</evidence>
<dbReference type="Gene3D" id="1.10.287.1150">
    <property type="entry name" value="TPP helical domain"/>
    <property type="match status" value="1"/>
</dbReference>
<dbReference type="PANTHER" id="PTHR23152">
    <property type="entry name" value="2-OXOGLUTARATE DEHYDROGENASE"/>
    <property type="match status" value="1"/>
</dbReference>
<evidence type="ECO:0000256" key="4">
    <source>
        <dbReference type="ARBA" id="ARBA00023002"/>
    </source>
</evidence>
<dbReference type="InterPro" id="IPR029061">
    <property type="entry name" value="THDP-binding"/>
</dbReference>
<dbReference type="FunFam" id="3.40.50.12470:FF:000003">
    <property type="entry name" value="2-oxoglutarate dehydrogenase E1 component"/>
    <property type="match status" value="1"/>
</dbReference>
<dbReference type="InterPro" id="IPR005475">
    <property type="entry name" value="Transketolase-like_Pyr-bd"/>
</dbReference>
<dbReference type="EMBL" id="KB454500">
    <property type="protein sequence ID" value="EME30416.1"/>
    <property type="molecule type" value="Genomic_DNA"/>
</dbReference>
<dbReference type="Gene3D" id="3.40.50.970">
    <property type="match status" value="1"/>
</dbReference>
<dbReference type="GO" id="GO:0045252">
    <property type="term" value="C:oxoglutarate dehydrogenase complex"/>
    <property type="evidence" value="ECO:0007669"/>
    <property type="project" value="TreeGrafter"/>
</dbReference>
<dbReference type="Pfam" id="PF02779">
    <property type="entry name" value="Transket_pyr"/>
    <property type="match status" value="1"/>
</dbReference>
<reference evidence="11" key="1">
    <citation type="journal article" date="2013" name="Science">
        <title>Gene transfer from bacteria and archaea facilitated evolution of an extremophilic eukaryote.</title>
        <authorList>
            <person name="Schonknecht G."/>
            <person name="Chen W.H."/>
            <person name="Ternes C.M."/>
            <person name="Barbier G.G."/>
            <person name="Shrestha R.P."/>
            <person name="Stanke M."/>
            <person name="Brautigam A."/>
            <person name="Baker B.J."/>
            <person name="Banfield J.F."/>
            <person name="Garavito R.M."/>
            <person name="Carr K."/>
            <person name="Wilkerson C."/>
            <person name="Rensing S.A."/>
            <person name="Gagneul D."/>
            <person name="Dickenson N.E."/>
            <person name="Oesterhelt C."/>
            <person name="Lercher M.J."/>
            <person name="Weber A.P."/>
        </authorList>
    </citation>
    <scope>NUCLEOTIDE SEQUENCE [LARGE SCALE GENOMIC DNA]</scope>
    <source>
        <strain evidence="11">074W</strain>
    </source>
</reference>
<evidence type="ECO:0000256" key="8">
    <source>
        <dbReference type="ARBA" id="ARBA00042984"/>
    </source>
</evidence>
<comment type="similarity">
    <text evidence="2">Belongs to the alpha-ketoglutarate dehydrogenase family.</text>
</comment>
<evidence type="ECO:0000256" key="3">
    <source>
        <dbReference type="ARBA" id="ARBA00012280"/>
    </source>
</evidence>
<keyword evidence="5" id="KW-0786">Thiamine pyrophosphate</keyword>
<dbReference type="SUPFAM" id="SSF52518">
    <property type="entry name" value="Thiamin diphosphate-binding fold (THDP-binding)"/>
    <property type="match status" value="2"/>
</dbReference>
<dbReference type="Gene3D" id="3.40.50.12470">
    <property type="match status" value="1"/>
</dbReference>
<dbReference type="OMA" id="FRDFNEC"/>
<dbReference type="OrthoDB" id="413077at2759"/>
<dbReference type="GeneID" id="17089147"/>
<dbReference type="PANTHER" id="PTHR23152:SF4">
    <property type="entry name" value="2-OXOADIPATE DEHYDROGENASE COMPLEX COMPONENT E1"/>
    <property type="match status" value="1"/>
</dbReference>
<sequence>MFAKRLCATVSLERPFLKGTSGEARITTFRAYGIKPQDVSNVSFNQALPATTQELKKAKSGHRSFIFPKFFSTALASEPTATPRVEGSKLDPSESFLSGTNAVVLEDMYERWLADPSSVDASWGQFFSNVDRGVAPGEAVPLMSRALETAKGGLSSPSASSQEDVLKVASDTVKVMALIKAYRHRGHLIADLDPLKLDEELGFYKKVIPSGTKRDFEPSSYGFTEADMDRDFVLNGELPGKDIRSLRDIVQMLRRSYCGTIGIEYRHILSKVEKDWIAERIEKEFSPFSVEQKRIVLRDLADAELFEKFLAIKFPTSKRFGLEGAESLIPGLQALLERGSDLGIENVVIGMPHRGRLNVLANIIGSPVEKILHEFYPHDDPFGETYQGSGDVKYHLGTSNTRKLRNGKSMHFSLVANPSHLEAVDPVVVGKTRSKQYFTGDTERKHTMALLLHGDASFAGQGVVQETLEFSDLRDYTTGGTVHIVVNNQIGFTTDPRHARSSPYPTDVAKTVGMPIFHVNGDDTEAVVRCCLLAVDFRQTFGKDVIVDIFCYRRHGHNEGDQPTFTQPRMYKTIQKHSSILTIYSERLIKEQVLSQSEYQKMVKATNGGLQKAFENSKHWVPKEHDWLSSLWEGFKTEKQLSKIQPTGVEEETLKKLGAAICTVPEGFHLHHQLTRIINERRKCIESGKGIDWSTAEALAIGTLLTEGTSVRLSGQDSERGTFSQRHAVWIDQENEAVHIPLNNLGMTQARFQVCNSSLSEYGVVGFELGYSLESPNILVIWEAQFGDFSNGAQVIIDTFLAAGERKWRRQSGLTLFLPHGMEGQGPEHSSARLERFLQLCDDDPDVIPEMHTDRTRQIQLCNMQVANCSTPANLFHILRRQIHRQFRKPLILMTPKSLLRHPRCKSDLEEFLPDRLFQRVISEKSSDLVSDKDIRKLIFCSGKIYYDLLDAREKREIKDIAICRIEQLAPFPFDRVSSEIGKYPNAQVVWCQEESKNMGAWFYVKPRLETTIRELEKSGRSVKYVGRPPSAAPATGLPKVHEAEQNKLIAGAME</sequence>
<dbReference type="InterPro" id="IPR031717">
    <property type="entry name" value="ODO-1/KGD_C"/>
</dbReference>
<dbReference type="NCBIfam" id="TIGR00239">
    <property type="entry name" value="2oxo_dh_E1"/>
    <property type="match status" value="1"/>
</dbReference>
<gene>
    <name evidence="10" type="ORF">Gasu_23210</name>
</gene>
<accession>M2W3W1</accession>
<keyword evidence="4 10" id="KW-0560">Oxidoreductase</keyword>
<dbReference type="Gramene" id="EME30416">
    <property type="protein sequence ID" value="EME30416"/>
    <property type="gene ID" value="Gasu_23210"/>
</dbReference>
<evidence type="ECO:0000256" key="2">
    <source>
        <dbReference type="ARBA" id="ARBA00006936"/>
    </source>
</evidence>
<dbReference type="RefSeq" id="XP_005706936.1">
    <property type="nucleotide sequence ID" value="XM_005706879.1"/>
</dbReference>
<dbReference type="InterPro" id="IPR042179">
    <property type="entry name" value="KGD_C_sf"/>
</dbReference>
<dbReference type="InterPro" id="IPR011603">
    <property type="entry name" value="2oxoglutarate_DH_E1"/>
</dbReference>
<dbReference type="GO" id="GO:0004591">
    <property type="term" value="F:oxoglutarate dehydrogenase (succinyl-transferring) activity"/>
    <property type="evidence" value="ECO:0007669"/>
    <property type="project" value="UniProtKB-EC"/>
</dbReference>